<dbReference type="GO" id="GO:0009401">
    <property type="term" value="P:phosphoenolpyruvate-dependent sugar phosphotransferase system"/>
    <property type="evidence" value="ECO:0007669"/>
    <property type="project" value="UniProtKB-KW"/>
</dbReference>
<dbReference type="NCBIfam" id="TIGR00848">
    <property type="entry name" value="fruA"/>
    <property type="match status" value="1"/>
</dbReference>
<reference evidence="8 9" key="2">
    <citation type="journal article" date="2010" name="Stand. Genomic Sci.">
        <title>Complete genome sequence of Sebaldella termitidis type strain (NCTC 11300).</title>
        <authorList>
            <person name="Harmon-Smith M."/>
            <person name="Celia L."/>
            <person name="Chertkov O."/>
            <person name="Lapidus A."/>
            <person name="Copeland A."/>
            <person name="Glavina Del Rio T."/>
            <person name="Nolan M."/>
            <person name="Lucas S."/>
            <person name="Tice H."/>
            <person name="Cheng J.F."/>
            <person name="Han C."/>
            <person name="Detter J.C."/>
            <person name="Bruce D."/>
            <person name="Goodwin L."/>
            <person name="Pitluck S."/>
            <person name="Pati A."/>
            <person name="Liolios K."/>
            <person name="Ivanova N."/>
            <person name="Mavromatis K."/>
            <person name="Mikhailova N."/>
            <person name="Chen A."/>
            <person name="Palaniappan K."/>
            <person name="Land M."/>
            <person name="Hauser L."/>
            <person name="Chang Y.J."/>
            <person name="Jeffries C.D."/>
            <person name="Brettin T."/>
            <person name="Goker M."/>
            <person name="Beck B."/>
            <person name="Bristow J."/>
            <person name="Eisen J.A."/>
            <person name="Markowitz V."/>
            <person name="Hugenholtz P."/>
            <person name="Kyrpides N.C."/>
            <person name="Klenk H.P."/>
            <person name="Chen F."/>
        </authorList>
    </citation>
    <scope>NUCLEOTIDE SEQUENCE [LARGE SCALE GENOMIC DNA]</scope>
    <source>
        <strain evidence="9">ATCC 33386 / NCTC 11300</strain>
    </source>
</reference>
<dbReference type="eggNOG" id="COG1762">
    <property type="taxonomic scope" value="Bacteria"/>
</dbReference>
<dbReference type="GO" id="GO:0008982">
    <property type="term" value="F:protein-N(PI)-phosphohistidine-sugar phosphotransferase activity"/>
    <property type="evidence" value="ECO:0007669"/>
    <property type="project" value="InterPro"/>
</dbReference>
<dbReference type="PANTHER" id="PTHR47738:SF2">
    <property type="entry name" value="PTS SYSTEM FRUCTOSE-LIKE EIIA COMPONENT"/>
    <property type="match status" value="1"/>
</dbReference>
<dbReference type="PANTHER" id="PTHR47738">
    <property type="entry name" value="PTS SYSTEM FRUCTOSE-LIKE EIIA COMPONENT-RELATED"/>
    <property type="match status" value="1"/>
</dbReference>
<evidence type="ECO:0000256" key="6">
    <source>
        <dbReference type="ARBA" id="ARBA00022683"/>
    </source>
</evidence>
<dbReference type="HOGENOM" id="CLU_072531_5_0_0"/>
<dbReference type="EMBL" id="CP001739">
    <property type="protein sequence ID" value="ACZ10399.1"/>
    <property type="molecule type" value="Genomic_DNA"/>
</dbReference>
<feature type="domain" description="PTS EIIA type-2" evidence="7">
    <location>
        <begin position="5"/>
        <end position="151"/>
    </location>
</feature>
<protein>
    <submittedName>
        <fullName evidence="8">PTS IIA-like nitrogen-regulatory protein PtsN</fullName>
    </submittedName>
</protein>
<evidence type="ECO:0000313" key="8">
    <source>
        <dbReference type="EMBL" id="ACZ10399.1"/>
    </source>
</evidence>
<evidence type="ECO:0000313" key="9">
    <source>
        <dbReference type="Proteomes" id="UP000000845"/>
    </source>
</evidence>
<dbReference type="PROSITE" id="PS51094">
    <property type="entry name" value="PTS_EIIA_TYPE_2"/>
    <property type="match status" value="1"/>
</dbReference>
<dbReference type="InterPro" id="IPR016152">
    <property type="entry name" value="PTrfase/Anion_transptr"/>
</dbReference>
<keyword evidence="6" id="KW-0598">Phosphotransferase system</keyword>
<dbReference type="InterPro" id="IPR004715">
    <property type="entry name" value="PTS_IIA_fruc"/>
</dbReference>
<evidence type="ECO:0000259" key="7">
    <source>
        <dbReference type="PROSITE" id="PS51094"/>
    </source>
</evidence>
<dbReference type="SUPFAM" id="SSF55804">
    <property type="entry name" value="Phoshotransferase/anion transport protein"/>
    <property type="match status" value="1"/>
</dbReference>
<dbReference type="Proteomes" id="UP000000845">
    <property type="component" value="Chromosome"/>
</dbReference>
<keyword evidence="3" id="KW-0597">Phosphoprotein</keyword>
<evidence type="ECO:0000256" key="5">
    <source>
        <dbReference type="ARBA" id="ARBA00022679"/>
    </source>
</evidence>
<accession>D1ARB3</accession>
<dbReference type="GO" id="GO:0016020">
    <property type="term" value="C:membrane"/>
    <property type="evidence" value="ECO:0007669"/>
    <property type="project" value="InterPro"/>
</dbReference>
<dbReference type="InterPro" id="IPR051541">
    <property type="entry name" value="PTS_SugarTrans_NitroReg"/>
</dbReference>
<comment type="subcellular location">
    <subcellularLocation>
        <location evidence="1">Cytoplasm</location>
    </subcellularLocation>
</comment>
<dbReference type="KEGG" id="str:Sterm_3565"/>
<dbReference type="GO" id="GO:0005737">
    <property type="term" value="C:cytoplasm"/>
    <property type="evidence" value="ECO:0007669"/>
    <property type="project" value="UniProtKB-SubCell"/>
</dbReference>
<evidence type="ECO:0000256" key="3">
    <source>
        <dbReference type="ARBA" id="ARBA00022553"/>
    </source>
</evidence>
<gene>
    <name evidence="8" type="ordered locus">Sterm_3565</name>
</gene>
<keyword evidence="2" id="KW-0813">Transport</keyword>
<keyword evidence="5" id="KW-0808">Transferase</keyword>
<organism evidence="8 9">
    <name type="scientific">Sebaldella termitidis (strain ATCC 33386 / NCTC 11300)</name>
    <dbReference type="NCBI Taxonomy" id="526218"/>
    <lineage>
        <taxon>Bacteria</taxon>
        <taxon>Fusobacteriati</taxon>
        <taxon>Fusobacteriota</taxon>
        <taxon>Fusobacteriia</taxon>
        <taxon>Fusobacteriales</taxon>
        <taxon>Leptotrichiaceae</taxon>
        <taxon>Sebaldella</taxon>
    </lineage>
</organism>
<proteinExistence type="predicted"/>
<evidence type="ECO:0000256" key="4">
    <source>
        <dbReference type="ARBA" id="ARBA00022597"/>
    </source>
</evidence>
<dbReference type="Pfam" id="PF00359">
    <property type="entry name" value="PTS_EIIA_2"/>
    <property type="match status" value="1"/>
</dbReference>
<evidence type="ECO:0000256" key="1">
    <source>
        <dbReference type="ARBA" id="ARBA00004496"/>
    </source>
</evidence>
<keyword evidence="4" id="KW-0762">Sugar transport</keyword>
<sequence length="153" mass="17482">MKISDFLDENRIILDLRAKTKEELLNEMGETFKKTGVVDDSGYARFIEKLNNREETCSTGFQDGVAIPHMKARAVKKISLAFGISKEGIDFDALDKKPSKIFIMIAAPKENPNEYLNLLAKVSEIFLDENNIKKVMEVKTKEELYEILDKYEA</sequence>
<dbReference type="STRING" id="526218.Sterm_3565"/>
<dbReference type="Gene3D" id="3.40.930.10">
    <property type="entry name" value="Mannitol-specific EII, Chain A"/>
    <property type="match status" value="1"/>
</dbReference>
<dbReference type="FunFam" id="3.40.930.10:FF:000009">
    <property type="entry name" value="PTS system, fructose specific IIABC component"/>
    <property type="match status" value="1"/>
</dbReference>
<dbReference type="InterPro" id="IPR002178">
    <property type="entry name" value="PTS_EIIA_type-2_dom"/>
</dbReference>
<keyword evidence="9" id="KW-1185">Reference proteome</keyword>
<dbReference type="AlphaFoldDB" id="D1ARB3"/>
<reference evidence="9" key="1">
    <citation type="submission" date="2009-09" db="EMBL/GenBank/DDBJ databases">
        <title>The complete chromosome of Sebaldella termitidis ATCC 33386.</title>
        <authorList>
            <consortium name="US DOE Joint Genome Institute (JGI-PGF)"/>
            <person name="Lucas S."/>
            <person name="Copeland A."/>
            <person name="Lapidus A."/>
            <person name="Glavina del Rio T."/>
            <person name="Dalin E."/>
            <person name="Tice H."/>
            <person name="Bruce D."/>
            <person name="Goodwin L."/>
            <person name="Pitluck S."/>
            <person name="Kyrpides N."/>
            <person name="Mavromatis K."/>
            <person name="Ivanova N."/>
            <person name="Mikhailova N."/>
            <person name="Sims D."/>
            <person name="Meincke L."/>
            <person name="Brettin T."/>
            <person name="Detter J.C."/>
            <person name="Han C."/>
            <person name="Larimer F."/>
            <person name="Land M."/>
            <person name="Hauser L."/>
            <person name="Markowitz V."/>
            <person name="Cheng J.F."/>
            <person name="Hugenholtz P."/>
            <person name="Woyke T."/>
            <person name="Wu D."/>
            <person name="Eisen J.A."/>
        </authorList>
    </citation>
    <scope>NUCLEOTIDE SEQUENCE [LARGE SCALE GENOMIC DNA]</scope>
    <source>
        <strain evidence="9">ATCC 33386 / NCTC 11300</strain>
    </source>
</reference>
<dbReference type="CDD" id="cd00211">
    <property type="entry name" value="PTS_IIA_fru"/>
    <property type="match status" value="1"/>
</dbReference>
<evidence type="ECO:0000256" key="2">
    <source>
        <dbReference type="ARBA" id="ARBA00022448"/>
    </source>
</evidence>
<dbReference type="RefSeq" id="WP_012862981.1">
    <property type="nucleotide sequence ID" value="NC_013517.1"/>
</dbReference>
<name>D1ARB3_SEBTE</name>